<organism evidence="2 3">
    <name type="scientific">Didymella rabiei</name>
    <name type="common">Chickpea ascochyta blight fungus</name>
    <name type="synonym">Mycosphaerella rabiei</name>
    <dbReference type="NCBI Taxonomy" id="5454"/>
    <lineage>
        <taxon>Eukaryota</taxon>
        <taxon>Fungi</taxon>
        <taxon>Dikarya</taxon>
        <taxon>Ascomycota</taxon>
        <taxon>Pezizomycotina</taxon>
        <taxon>Dothideomycetes</taxon>
        <taxon>Pleosporomycetidae</taxon>
        <taxon>Pleosporales</taxon>
        <taxon>Pleosporineae</taxon>
        <taxon>Didymellaceae</taxon>
        <taxon>Ascochyta</taxon>
    </lineage>
</organism>
<evidence type="ECO:0000313" key="3">
    <source>
        <dbReference type="Proteomes" id="UP000076837"/>
    </source>
</evidence>
<keyword evidence="3" id="KW-1185">Reference proteome</keyword>
<dbReference type="CDD" id="cd14688">
    <property type="entry name" value="bZIP_YAP"/>
    <property type="match status" value="1"/>
</dbReference>
<accession>A0A163IYB9</accession>
<dbReference type="InterPro" id="IPR004827">
    <property type="entry name" value="bZIP"/>
</dbReference>
<feature type="region of interest" description="Disordered" evidence="1">
    <location>
        <begin position="215"/>
        <end position="236"/>
    </location>
</feature>
<sequence length="236" mass="26381">MSLPTKLQLEDNTRLRTQSIATKEPGNRKLNSEVRKLQNRIASRNYREKRKRKLQQLQQLLEDDDLSEQQAHTRSTSRCGDRSCSGSANSGRSTASLSPHFTALSGNFASASSGHTIILNQAWNTTIASSTAPPLTYTDAYFELPQRTPAYDTNAETDYSTWNTSSYTTGTGYFTPDPSKYPTYPSSWPPLWYDRMYPYTGNQQGAALDTNSYLPLLPHQSSESPQDRTVPDSYGG</sequence>
<proteinExistence type="predicted"/>
<feature type="compositionally biased region" description="Polar residues" evidence="1">
    <location>
        <begin position="215"/>
        <end position="224"/>
    </location>
</feature>
<dbReference type="Gene3D" id="1.20.5.170">
    <property type="match status" value="1"/>
</dbReference>
<dbReference type="AlphaFoldDB" id="A0A163IYB9"/>
<reference evidence="2 3" key="1">
    <citation type="journal article" date="2016" name="Sci. Rep.">
        <title>Draft genome sequencing and secretome analysis of fungal phytopathogen Ascochyta rabiei provides insight into the necrotrophic effector repertoire.</title>
        <authorList>
            <person name="Verma S."/>
            <person name="Gazara R.K."/>
            <person name="Nizam S."/>
            <person name="Parween S."/>
            <person name="Chattopadhyay D."/>
            <person name="Verma P.K."/>
        </authorList>
    </citation>
    <scope>NUCLEOTIDE SEQUENCE [LARGE SCALE GENOMIC DNA]</scope>
    <source>
        <strain evidence="2 3">ArDII</strain>
    </source>
</reference>
<feature type="compositionally biased region" description="Basic and acidic residues" evidence="1">
    <location>
        <begin position="25"/>
        <end position="36"/>
    </location>
</feature>
<evidence type="ECO:0000313" key="2">
    <source>
        <dbReference type="EMBL" id="KZM26022.1"/>
    </source>
</evidence>
<dbReference type="Proteomes" id="UP000076837">
    <property type="component" value="Unassembled WGS sequence"/>
</dbReference>
<feature type="compositionally biased region" description="Polar residues" evidence="1">
    <location>
        <begin position="72"/>
        <end position="92"/>
    </location>
</feature>
<name>A0A163IYB9_DIDRA</name>
<dbReference type="GO" id="GO:0003700">
    <property type="term" value="F:DNA-binding transcription factor activity"/>
    <property type="evidence" value="ECO:0007669"/>
    <property type="project" value="InterPro"/>
</dbReference>
<evidence type="ECO:0000256" key="1">
    <source>
        <dbReference type="SAM" id="MobiDB-lite"/>
    </source>
</evidence>
<feature type="region of interest" description="Disordered" evidence="1">
    <location>
        <begin position="1"/>
        <end position="92"/>
    </location>
</feature>
<comment type="caution">
    <text evidence="2">The sequence shown here is derived from an EMBL/GenBank/DDBJ whole genome shotgun (WGS) entry which is preliminary data.</text>
</comment>
<gene>
    <name evidence="2" type="ORF">ST47_g2829</name>
</gene>
<dbReference type="EMBL" id="JYNV01000116">
    <property type="protein sequence ID" value="KZM26022.1"/>
    <property type="molecule type" value="Genomic_DNA"/>
</dbReference>
<protein>
    <submittedName>
        <fullName evidence="2">Uncharacterized protein</fullName>
    </submittedName>
</protein>
<dbReference type="OrthoDB" id="2245989at2759"/>
<dbReference type="PROSITE" id="PS00036">
    <property type="entry name" value="BZIP_BASIC"/>
    <property type="match status" value="1"/>
</dbReference>